<dbReference type="PANTHER" id="PTHR34475:SF1">
    <property type="entry name" value="CYTOSKELETON PROTEIN RODZ"/>
    <property type="match status" value="1"/>
</dbReference>
<dbReference type="InterPro" id="IPR050400">
    <property type="entry name" value="Bact_Cytoskel_RodZ"/>
</dbReference>
<dbReference type="EMBL" id="FSSB01000004">
    <property type="protein sequence ID" value="SIO92732.1"/>
    <property type="molecule type" value="Genomic_DNA"/>
</dbReference>
<evidence type="ECO:0000313" key="4">
    <source>
        <dbReference type="EMBL" id="SIO92732.1"/>
    </source>
</evidence>
<dbReference type="SUPFAM" id="SSF47413">
    <property type="entry name" value="lambda repressor-like DNA-binding domains"/>
    <property type="match status" value="1"/>
</dbReference>
<protein>
    <submittedName>
        <fullName evidence="4">Cytoskeleton protein RodZ</fullName>
    </submittedName>
</protein>
<dbReference type="NCBIfam" id="NF008109">
    <property type="entry name" value="PRK10856.1"/>
    <property type="match status" value="1"/>
</dbReference>
<gene>
    <name evidence="4" type="primary">rodZ</name>
    <name evidence="4" type="ORF">VSP9026_00350</name>
</gene>
<proteinExistence type="predicted"/>
<sequence>MTESEIVKEEDNQIGPGTLLKQKRESLGLTQKQIADKLRLRLTIIQSLEENNFDIDKVSTFTRGYVRSYAKLVGIDEPEILAAYDHYCGVTAPDLLMTSFSRKTTREQHNSRINLITVGIVAIVIGISSVWWYQNQKQDTLIPPKTETSSQQDQVAGSSGEKKSDDFTTVRDLTQSSDAENAVSPVEPEANVADDTAADDTAATESEPAQPPQDEQKGGTDQTDTASAESVASDSATPPADEPQSSVALTALTMNFENDCWVRVTDTNGKTLAIGLKKANQSVQLQGEAPFKVILGAPESVSMTFAGEPVDLSGYTSGKVARFSLP</sequence>
<keyword evidence="2" id="KW-0472">Membrane</keyword>
<accession>A0A1N6LZZ7</accession>
<organism evidence="4 5">
    <name type="scientific">Vibrio spartinae</name>
    <dbReference type="NCBI Taxonomy" id="1918945"/>
    <lineage>
        <taxon>Bacteria</taxon>
        <taxon>Pseudomonadati</taxon>
        <taxon>Pseudomonadota</taxon>
        <taxon>Gammaproteobacteria</taxon>
        <taxon>Vibrionales</taxon>
        <taxon>Vibrionaceae</taxon>
        <taxon>Vibrio</taxon>
    </lineage>
</organism>
<feature type="compositionally biased region" description="Basic and acidic residues" evidence="1">
    <location>
        <begin position="160"/>
        <end position="169"/>
    </location>
</feature>
<dbReference type="Proteomes" id="UP000184774">
    <property type="component" value="Unassembled WGS sequence"/>
</dbReference>
<dbReference type="Pfam" id="PF13464">
    <property type="entry name" value="RodZ_C"/>
    <property type="match status" value="1"/>
</dbReference>
<dbReference type="PROSITE" id="PS50943">
    <property type="entry name" value="HTH_CROC1"/>
    <property type="match status" value="1"/>
</dbReference>
<keyword evidence="2" id="KW-0812">Transmembrane</keyword>
<evidence type="ECO:0000256" key="2">
    <source>
        <dbReference type="SAM" id="Phobius"/>
    </source>
</evidence>
<dbReference type="InterPro" id="IPR001387">
    <property type="entry name" value="Cro/C1-type_HTH"/>
</dbReference>
<feature type="compositionally biased region" description="Low complexity" evidence="1">
    <location>
        <begin position="193"/>
        <end position="204"/>
    </location>
</feature>
<dbReference type="PANTHER" id="PTHR34475">
    <property type="match status" value="1"/>
</dbReference>
<dbReference type="OrthoDB" id="9790252at2"/>
<feature type="region of interest" description="Disordered" evidence="1">
    <location>
        <begin position="142"/>
        <end position="244"/>
    </location>
</feature>
<name>A0A1N6LZZ7_9VIBR</name>
<dbReference type="CDD" id="cd00093">
    <property type="entry name" value="HTH_XRE"/>
    <property type="match status" value="1"/>
</dbReference>
<feature type="compositionally biased region" description="Polar residues" evidence="1">
    <location>
        <begin position="219"/>
        <end position="236"/>
    </location>
</feature>
<evidence type="ECO:0000313" key="5">
    <source>
        <dbReference type="Proteomes" id="UP000184774"/>
    </source>
</evidence>
<reference evidence="4 5" key="1">
    <citation type="submission" date="2016-12" db="EMBL/GenBank/DDBJ databases">
        <authorList>
            <person name="Song W.-J."/>
            <person name="Kurnit D.M."/>
        </authorList>
    </citation>
    <scope>NUCLEOTIDE SEQUENCE [LARGE SCALE GENOMIC DNA]</scope>
    <source>
        <strain evidence="4 5">CECT 9026</strain>
    </source>
</reference>
<evidence type="ECO:0000259" key="3">
    <source>
        <dbReference type="PROSITE" id="PS50943"/>
    </source>
</evidence>
<dbReference type="InterPro" id="IPR025194">
    <property type="entry name" value="RodZ-like_C"/>
</dbReference>
<dbReference type="GO" id="GO:0003677">
    <property type="term" value="F:DNA binding"/>
    <property type="evidence" value="ECO:0007669"/>
    <property type="project" value="InterPro"/>
</dbReference>
<feature type="compositionally biased region" description="Polar residues" evidence="1">
    <location>
        <begin position="146"/>
        <end position="157"/>
    </location>
</feature>
<dbReference type="InterPro" id="IPR010982">
    <property type="entry name" value="Lambda_DNA-bd_dom_sf"/>
</dbReference>
<evidence type="ECO:0000256" key="1">
    <source>
        <dbReference type="SAM" id="MobiDB-lite"/>
    </source>
</evidence>
<dbReference type="AlphaFoldDB" id="A0A1N6LZZ7"/>
<dbReference type="RefSeq" id="WP_074371365.1">
    <property type="nucleotide sequence ID" value="NZ_AP024907.1"/>
</dbReference>
<feature type="domain" description="HTH cro/C1-type" evidence="3">
    <location>
        <begin position="20"/>
        <end position="49"/>
    </location>
</feature>
<feature type="transmembrane region" description="Helical" evidence="2">
    <location>
        <begin position="113"/>
        <end position="133"/>
    </location>
</feature>
<keyword evidence="2" id="KW-1133">Transmembrane helix</keyword>
<dbReference type="Gene3D" id="1.10.260.40">
    <property type="entry name" value="lambda repressor-like DNA-binding domains"/>
    <property type="match status" value="1"/>
</dbReference>
<dbReference type="Pfam" id="PF13413">
    <property type="entry name" value="HTH_25"/>
    <property type="match status" value="1"/>
</dbReference>